<reference evidence="4" key="3">
    <citation type="submission" date="2015-04" db="UniProtKB">
        <authorList>
            <consortium name="EnsemblPlants"/>
        </authorList>
    </citation>
    <scope>IDENTIFICATION</scope>
    <source>
        <strain evidence="4">cv. Jemalong A17</strain>
    </source>
</reference>
<gene>
    <name evidence="2" type="ordered locus">MTR_8g037760</name>
    <name evidence="3" type="ORF">MtrunA17_Chr8g0352421</name>
</gene>
<name>G7LEI7_MEDTR</name>
<dbReference type="Gramene" id="rna46344">
    <property type="protein sequence ID" value="RHN40221.1"/>
    <property type="gene ID" value="gene46344"/>
</dbReference>
<organism evidence="2 5">
    <name type="scientific">Medicago truncatula</name>
    <name type="common">Barrel medic</name>
    <name type="synonym">Medicago tribuloides</name>
    <dbReference type="NCBI Taxonomy" id="3880"/>
    <lineage>
        <taxon>Eukaryota</taxon>
        <taxon>Viridiplantae</taxon>
        <taxon>Streptophyta</taxon>
        <taxon>Embryophyta</taxon>
        <taxon>Tracheophyta</taxon>
        <taxon>Spermatophyta</taxon>
        <taxon>Magnoliopsida</taxon>
        <taxon>eudicotyledons</taxon>
        <taxon>Gunneridae</taxon>
        <taxon>Pentapetalae</taxon>
        <taxon>rosids</taxon>
        <taxon>fabids</taxon>
        <taxon>Fabales</taxon>
        <taxon>Fabaceae</taxon>
        <taxon>Papilionoideae</taxon>
        <taxon>50 kb inversion clade</taxon>
        <taxon>NPAAA clade</taxon>
        <taxon>Hologalegina</taxon>
        <taxon>IRL clade</taxon>
        <taxon>Trifolieae</taxon>
        <taxon>Medicago</taxon>
    </lineage>
</organism>
<keyword evidence="5" id="KW-1185">Reference proteome</keyword>
<dbReference type="Proteomes" id="UP000002051">
    <property type="component" value="Chromosome 8"/>
</dbReference>
<sequence>MRHGLRITHLRQPLHWWHCEVVATVHSSDSELFPRHLGFMEVWVFSSWWFSWLLVLISQWWLVVEVYRSELGSRSRSIFVVDVEKDRWWLCSLCGGICLVMSMRVGHLFGEGGVLLGDVGVKVLLWVEVVVFQLLFGFSFQQLRGIHDCIVMLIWWTGGEKKQVLGCVYGGGFVVCGGGDAVGRQSIRIVSYGCFW</sequence>
<dbReference type="EnsemblPlants" id="AET02222">
    <property type="protein sequence ID" value="AET02222"/>
    <property type="gene ID" value="MTR_8g037760"/>
</dbReference>
<keyword evidence="1" id="KW-1133">Transmembrane helix</keyword>
<evidence type="ECO:0000313" key="2">
    <source>
        <dbReference type="EMBL" id="AET02222.1"/>
    </source>
</evidence>
<dbReference type="Proteomes" id="UP000265566">
    <property type="component" value="Chromosome 8"/>
</dbReference>
<evidence type="ECO:0000313" key="4">
    <source>
        <dbReference type="EnsemblPlants" id="AET02222"/>
    </source>
</evidence>
<reference evidence="3" key="5">
    <citation type="journal article" date="2018" name="Nat. Plants">
        <title>Whole-genome landscape of Medicago truncatula symbiotic genes.</title>
        <authorList>
            <person name="Pecrix Y."/>
            <person name="Gamas P."/>
            <person name="Carrere S."/>
        </authorList>
    </citation>
    <scope>NUCLEOTIDE SEQUENCE</scope>
    <source>
        <tissue evidence="3">Leaves</tissue>
    </source>
</reference>
<proteinExistence type="predicted"/>
<evidence type="ECO:0000256" key="1">
    <source>
        <dbReference type="SAM" id="Phobius"/>
    </source>
</evidence>
<dbReference type="PaxDb" id="3880-AET02222"/>
<feature type="transmembrane region" description="Helical" evidence="1">
    <location>
        <begin position="49"/>
        <end position="67"/>
    </location>
</feature>
<reference evidence="2 5" key="1">
    <citation type="journal article" date="2011" name="Nature">
        <title>The Medicago genome provides insight into the evolution of rhizobial symbioses.</title>
        <authorList>
            <person name="Young N.D."/>
            <person name="Debelle F."/>
            <person name="Oldroyd G.E."/>
            <person name="Geurts R."/>
            <person name="Cannon S.B."/>
            <person name="Udvardi M.K."/>
            <person name="Benedito V.A."/>
            <person name="Mayer K.F."/>
            <person name="Gouzy J."/>
            <person name="Schoof H."/>
            <person name="Van de Peer Y."/>
            <person name="Proost S."/>
            <person name="Cook D.R."/>
            <person name="Meyers B.C."/>
            <person name="Spannagl M."/>
            <person name="Cheung F."/>
            <person name="De Mita S."/>
            <person name="Krishnakumar V."/>
            <person name="Gundlach H."/>
            <person name="Zhou S."/>
            <person name="Mudge J."/>
            <person name="Bharti A.K."/>
            <person name="Murray J.D."/>
            <person name="Naoumkina M.A."/>
            <person name="Rosen B."/>
            <person name="Silverstein K.A."/>
            <person name="Tang H."/>
            <person name="Rombauts S."/>
            <person name="Zhao P.X."/>
            <person name="Zhou P."/>
            <person name="Barbe V."/>
            <person name="Bardou P."/>
            <person name="Bechner M."/>
            <person name="Bellec A."/>
            <person name="Berger A."/>
            <person name="Berges H."/>
            <person name="Bidwell S."/>
            <person name="Bisseling T."/>
            <person name="Choisne N."/>
            <person name="Couloux A."/>
            <person name="Denny R."/>
            <person name="Deshpande S."/>
            <person name="Dai X."/>
            <person name="Doyle J.J."/>
            <person name="Dudez A.M."/>
            <person name="Farmer A.D."/>
            <person name="Fouteau S."/>
            <person name="Franken C."/>
            <person name="Gibelin C."/>
            <person name="Gish J."/>
            <person name="Goldstein S."/>
            <person name="Gonzalez A.J."/>
            <person name="Green P.J."/>
            <person name="Hallab A."/>
            <person name="Hartog M."/>
            <person name="Hua A."/>
            <person name="Humphray S.J."/>
            <person name="Jeong D.H."/>
            <person name="Jing Y."/>
            <person name="Jocker A."/>
            <person name="Kenton S.M."/>
            <person name="Kim D.J."/>
            <person name="Klee K."/>
            <person name="Lai H."/>
            <person name="Lang C."/>
            <person name="Lin S."/>
            <person name="Macmil S.L."/>
            <person name="Magdelenat G."/>
            <person name="Matthews L."/>
            <person name="McCorrison J."/>
            <person name="Monaghan E.L."/>
            <person name="Mun J.H."/>
            <person name="Najar F.Z."/>
            <person name="Nicholson C."/>
            <person name="Noirot C."/>
            <person name="O'Bleness M."/>
            <person name="Paule C.R."/>
            <person name="Poulain J."/>
            <person name="Prion F."/>
            <person name="Qin B."/>
            <person name="Qu C."/>
            <person name="Retzel E.F."/>
            <person name="Riddle C."/>
            <person name="Sallet E."/>
            <person name="Samain S."/>
            <person name="Samson N."/>
            <person name="Sanders I."/>
            <person name="Saurat O."/>
            <person name="Scarpelli C."/>
            <person name="Schiex T."/>
            <person name="Segurens B."/>
            <person name="Severin A.J."/>
            <person name="Sherrier D.J."/>
            <person name="Shi R."/>
            <person name="Sims S."/>
            <person name="Singer S.R."/>
            <person name="Sinharoy S."/>
            <person name="Sterck L."/>
            <person name="Viollet A."/>
            <person name="Wang B.B."/>
            <person name="Wang K."/>
            <person name="Wang M."/>
            <person name="Wang X."/>
            <person name="Warfsmann J."/>
            <person name="Weissenbach J."/>
            <person name="White D.D."/>
            <person name="White J.D."/>
            <person name="Wiley G.B."/>
            <person name="Wincker P."/>
            <person name="Xing Y."/>
            <person name="Yang L."/>
            <person name="Yao Z."/>
            <person name="Ying F."/>
            <person name="Zhai J."/>
            <person name="Zhou L."/>
            <person name="Zuber A."/>
            <person name="Denarie J."/>
            <person name="Dixon R.A."/>
            <person name="May G.D."/>
            <person name="Schwartz D.C."/>
            <person name="Rogers J."/>
            <person name="Quetier F."/>
            <person name="Town C.D."/>
            <person name="Roe B.A."/>
        </authorList>
    </citation>
    <scope>NUCLEOTIDE SEQUENCE [LARGE SCALE GENOMIC DNA]</scope>
    <source>
        <strain evidence="2">A17</strain>
        <strain evidence="4 5">cv. Jemalong A17</strain>
    </source>
</reference>
<dbReference type="EMBL" id="CM001224">
    <property type="protein sequence ID" value="AET02222.1"/>
    <property type="molecule type" value="Genomic_DNA"/>
</dbReference>
<dbReference type="HOGENOM" id="CLU_1392096_0_0_1"/>
<reference evidence="6" key="4">
    <citation type="journal article" date="2018" name="Nat. Plants">
        <title>Whole-genome landscape of Medicago truncatula symbiotic genes.</title>
        <authorList>
            <person name="Pecrix Y."/>
            <person name="Staton S.E."/>
            <person name="Sallet E."/>
            <person name="Lelandais-Briere C."/>
            <person name="Moreau S."/>
            <person name="Carrere S."/>
            <person name="Blein T."/>
            <person name="Jardinaud M.F."/>
            <person name="Latrasse D."/>
            <person name="Zouine M."/>
            <person name="Zahm M."/>
            <person name="Kreplak J."/>
            <person name="Mayjonade B."/>
            <person name="Satge C."/>
            <person name="Perez M."/>
            <person name="Cauet S."/>
            <person name="Marande W."/>
            <person name="Chantry-Darmon C."/>
            <person name="Lopez-Roques C."/>
            <person name="Bouchez O."/>
            <person name="Berard A."/>
            <person name="Debelle F."/>
            <person name="Munos S."/>
            <person name="Bendahmane A."/>
            <person name="Berges H."/>
            <person name="Niebel A."/>
            <person name="Buitink J."/>
            <person name="Frugier F."/>
            <person name="Benhamed M."/>
            <person name="Crespi M."/>
            <person name="Gouzy J."/>
            <person name="Gamas P."/>
        </authorList>
    </citation>
    <scope>NUCLEOTIDE SEQUENCE [LARGE SCALE GENOMIC DNA]</scope>
    <source>
        <strain evidence="6">cv. Jemalong A17</strain>
    </source>
</reference>
<keyword evidence="1" id="KW-0472">Membrane</keyword>
<feature type="transmembrane region" description="Helical" evidence="1">
    <location>
        <begin position="119"/>
        <end position="138"/>
    </location>
</feature>
<feature type="transmembrane region" description="Helical" evidence="1">
    <location>
        <begin position="88"/>
        <end position="107"/>
    </location>
</feature>
<accession>G7LEI7</accession>
<evidence type="ECO:0000313" key="5">
    <source>
        <dbReference type="Proteomes" id="UP000002051"/>
    </source>
</evidence>
<reference evidence="2 5" key="2">
    <citation type="journal article" date="2014" name="BMC Genomics">
        <title>An improved genome release (version Mt4.0) for the model legume Medicago truncatula.</title>
        <authorList>
            <person name="Tang H."/>
            <person name="Krishnakumar V."/>
            <person name="Bidwell S."/>
            <person name="Rosen B."/>
            <person name="Chan A."/>
            <person name="Zhou S."/>
            <person name="Gentzbittel L."/>
            <person name="Childs K.L."/>
            <person name="Yandell M."/>
            <person name="Gundlach H."/>
            <person name="Mayer K.F."/>
            <person name="Schwartz D.C."/>
            <person name="Town C.D."/>
        </authorList>
    </citation>
    <scope>GENOME REANNOTATION</scope>
    <source>
        <strain evidence="4 5">cv. Jemalong A17</strain>
    </source>
</reference>
<keyword evidence="1 2" id="KW-0812">Transmembrane</keyword>
<dbReference type="AlphaFoldDB" id="G7LEI7"/>
<evidence type="ECO:0000313" key="3">
    <source>
        <dbReference type="EMBL" id="RHN40221.1"/>
    </source>
</evidence>
<protein>
    <submittedName>
        <fullName evidence="2">Transmembrane protein, putative</fullName>
    </submittedName>
</protein>
<dbReference type="EMBL" id="PSQE01000008">
    <property type="protein sequence ID" value="RHN40221.1"/>
    <property type="molecule type" value="Genomic_DNA"/>
</dbReference>
<evidence type="ECO:0000313" key="6">
    <source>
        <dbReference type="Proteomes" id="UP000265566"/>
    </source>
</evidence>